<dbReference type="EMBL" id="CAJVPM010002243">
    <property type="protein sequence ID" value="CAG8482727.1"/>
    <property type="molecule type" value="Genomic_DNA"/>
</dbReference>
<accession>A0ACA9KMH2</accession>
<keyword evidence="2" id="KW-1185">Reference proteome</keyword>
<evidence type="ECO:0000313" key="1">
    <source>
        <dbReference type="EMBL" id="CAG8482727.1"/>
    </source>
</evidence>
<reference evidence="1" key="1">
    <citation type="submission" date="2021-06" db="EMBL/GenBank/DDBJ databases">
        <authorList>
            <person name="Kallberg Y."/>
            <person name="Tangrot J."/>
            <person name="Rosling A."/>
        </authorList>
    </citation>
    <scope>NUCLEOTIDE SEQUENCE</scope>
    <source>
        <strain evidence="1">AU212A</strain>
    </source>
</reference>
<comment type="caution">
    <text evidence="1">The sequence shown here is derived from an EMBL/GenBank/DDBJ whole genome shotgun (WGS) entry which is preliminary data.</text>
</comment>
<proteinExistence type="predicted"/>
<name>A0ACA9KMH2_9GLOM</name>
<evidence type="ECO:0000313" key="2">
    <source>
        <dbReference type="Proteomes" id="UP000789860"/>
    </source>
</evidence>
<dbReference type="Proteomes" id="UP000789860">
    <property type="component" value="Unassembled WGS sequence"/>
</dbReference>
<gene>
    <name evidence="1" type="ORF">SCALOS_LOCUS2489</name>
</gene>
<organism evidence="1 2">
    <name type="scientific">Scutellospora calospora</name>
    <dbReference type="NCBI Taxonomy" id="85575"/>
    <lineage>
        <taxon>Eukaryota</taxon>
        <taxon>Fungi</taxon>
        <taxon>Fungi incertae sedis</taxon>
        <taxon>Mucoromycota</taxon>
        <taxon>Glomeromycotina</taxon>
        <taxon>Glomeromycetes</taxon>
        <taxon>Diversisporales</taxon>
        <taxon>Gigasporaceae</taxon>
        <taxon>Scutellospora</taxon>
    </lineage>
</organism>
<protein>
    <submittedName>
        <fullName evidence="1">10652_t:CDS:1</fullName>
    </submittedName>
</protein>
<sequence>MNIHLLFNNIFEEIYSEIEDLNYDKDLQLDNELDSYFTLQQIKEFQKFFFKI</sequence>